<name>A0ABN8JTR3_9HYPH</name>
<dbReference type="EMBL" id="CAKXZT010000116">
    <property type="protein sequence ID" value="CAH2399411.1"/>
    <property type="molecule type" value="Genomic_DNA"/>
</dbReference>
<evidence type="ECO:0000313" key="1">
    <source>
        <dbReference type="EMBL" id="CAH2399411.1"/>
    </source>
</evidence>
<protein>
    <submittedName>
        <fullName evidence="1">Uncharacterized protein</fullName>
    </submittedName>
</protein>
<evidence type="ECO:0000313" key="2">
    <source>
        <dbReference type="Proteomes" id="UP001153050"/>
    </source>
</evidence>
<comment type="caution">
    <text evidence="1">The sequence shown here is derived from an EMBL/GenBank/DDBJ whole genome shotgun (WGS) entry which is preliminary data.</text>
</comment>
<organism evidence="1 2">
    <name type="scientific">Mesorhizobium escarrei</name>
    <dbReference type="NCBI Taxonomy" id="666018"/>
    <lineage>
        <taxon>Bacteria</taxon>
        <taxon>Pseudomonadati</taxon>
        <taxon>Pseudomonadota</taxon>
        <taxon>Alphaproteobacteria</taxon>
        <taxon>Hyphomicrobiales</taxon>
        <taxon>Phyllobacteriaceae</taxon>
        <taxon>Mesorhizobium</taxon>
    </lineage>
</organism>
<keyword evidence="2" id="KW-1185">Reference proteome</keyword>
<sequence length="93" mass="10191">MVRVHADTGSWLVMMVAMLEGFEQIVSALVVERSRPFSINLKMSSLRDHACIAVGHGSWPSPEPGWQRGAALCHQLGNLRPSKARPVSGLRIT</sequence>
<dbReference type="Proteomes" id="UP001153050">
    <property type="component" value="Unassembled WGS sequence"/>
</dbReference>
<proteinExistence type="predicted"/>
<gene>
    <name evidence="1" type="ORF">MES5069_220149</name>
</gene>
<accession>A0ABN8JTR3</accession>
<reference evidence="1 2" key="1">
    <citation type="submission" date="2022-03" db="EMBL/GenBank/DDBJ databases">
        <authorList>
            <person name="Brunel B."/>
        </authorList>
    </citation>
    <scope>NUCLEOTIDE SEQUENCE [LARGE SCALE GENOMIC DNA]</scope>
    <source>
        <strain evidence="1">STM5069sample</strain>
    </source>
</reference>